<dbReference type="EMBL" id="MNWX01000017">
    <property type="protein sequence ID" value="OIO65492.1"/>
    <property type="molecule type" value="Genomic_DNA"/>
</dbReference>
<dbReference type="CDD" id="cd01428">
    <property type="entry name" value="ADK"/>
    <property type="match status" value="1"/>
</dbReference>
<name>A0A1J4XUQ9_9BACT</name>
<gene>
    <name evidence="7" type="ORF">AUJ30_00945</name>
</gene>
<sequence>MVKTVNKIAVIVFGPQGSGKGTQAELLAKKLDLFHFDSGSYLRTLLHNPALQKNKIIRRERKLNEAGVLNTPSWILRTTAEIIKRATALGQGIVFSGSMRTFYETFGHNENEKPNKKNGGVIDVLKRYYGNKNIFIFLLDIPEKESIKRLTERFVCSVCKGLLIRSELIGLGKIKFKICPFCGGKIVHRIDDNKKAILVRLKEYKERTQPIFKELEKGGYKIHKIDGRPMPYKIHEAILKKLK</sequence>
<protein>
    <recommendedName>
        <fullName evidence="6">Adenylate kinase</fullName>
        <ecNumber evidence="6">2.7.4.3</ecNumber>
    </recommendedName>
</protein>
<comment type="subcellular location">
    <subcellularLocation>
        <location evidence="6">Cytoplasm</location>
    </subcellularLocation>
</comment>
<dbReference type="InterPro" id="IPR000850">
    <property type="entry name" value="Adenylat/UMP-CMP_kin"/>
</dbReference>
<evidence type="ECO:0000256" key="1">
    <source>
        <dbReference type="ARBA" id="ARBA00022679"/>
    </source>
</evidence>
<organism evidence="7 8">
    <name type="scientific">Candidatus Wolfebacteria bacterium CG1_02_39_135</name>
    <dbReference type="NCBI Taxonomy" id="1805425"/>
    <lineage>
        <taxon>Bacteria</taxon>
        <taxon>Candidatus Wolfeibacteriota</taxon>
    </lineage>
</organism>
<evidence type="ECO:0000256" key="5">
    <source>
        <dbReference type="RuleBase" id="RU003330"/>
    </source>
</evidence>
<dbReference type="GO" id="GO:0004017">
    <property type="term" value="F:AMP kinase activity"/>
    <property type="evidence" value="ECO:0007669"/>
    <property type="project" value="UniProtKB-EC"/>
</dbReference>
<comment type="subunit">
    <text evidence="6">Monomer.</text>
</comment>
<keyword evidence="3 6" id="KW-0547">Nucleotide-binding</keyword>
<dbReference type="AlphaFoldDB" id="A0A1J4XUQ9"/>
<keyword evidence="1 5" id="KW-0808">Transferase</keyword>
<dbReference type="Gene3D" id="3.40.50.300">
    <property type="entry name" value="P-loop containing nucleotide triphosphate hydrolases"/>
    <property type="match status" value="1"/>
</dbReference>
<evidence type="ECO:0000256" key="3">
    <source>
        <dbReference type="ARBA" id="ARBA00022741"/>
    </source>
</evidence>
<dbReference type="GO" id="GO:0005524">
    <property type="term" value="F:ATP binding"/>
    <property type="evidence" value="ECO:0007669"/>
    <property type="project" value="UniProtKB-KW"/>
</dbReference>
<evidence type="ECO:0000313" key="7">
    <source>
        <dbReference type="EMBL" id="OIO65492.1"/>
    </source>
</evidence>
<keyword evidence="4 5" id="KW-0418">Kinase</keyword>
<dbReference type="GO" id="GO:0005737">
    <property type="term" value="C:cytoplasm"/>
    <property type="evidence" value="ECO:0007669"/>
    <property type="project" value="UniProtKB-SubCell"/>
</dbReference>
<dbReference type="InterPro" id="IPR027417">
    <property type="entry name" value="P-loop_NTPase"/>
</dbReference>
<dbReference type="STRING" id="1805425.AUJ30_00945"/>
<dbReference type="SUPFAM" id="SSF52540">
    <property type="entry name" value="P-loop containing nucleoside triphosphate hydrolases"/>
    <property type="match status" value="1"/>
</dbReference>
<keyword evidence="2" id="KW-0545">Nucleotide biosynthesis</keyword>
<dbReference type="PRINTS" id="PR00094">
    <property type="entry name" value="ADENYLTKNASE"/>
</dbReference>
<keyword evidence="6" id="KW-0067">ATP-binding</keyword>
<evidence type="ECO:0000256" key="6">
    <source>
        <dbReference type="RuleBase" id="RU003331"/>
    </source>
</evidence>
<comment type="similarity">
    <text evidence="5">Belongs to the adenylate kinase family.</text>
</comment>
<dbReference type="PANTHER" id="PTHR23359">
    <property type="entry name" value="NUCLEOTIDE KINASE"/>
    <property type="match status" value="1"/>
</dbReference>
<proteinExistence type="inferred from homology"/>
<comment type="catalytic activity">
    <reaction evidence="6">
        <text>AMP + ATP = 2 ADP</text>
        <dbReference type="Rhea" id="RHEA:12973"/>
        <dbReference type="ChEBI" id="CHEBI:30616"/>
        <dbReference type="ChEBI" id="CHEBI:456215"/>
        <dbReference type="ChEBI" id="CHEBI:456216"/>
        <dbReference type="EC" id="2.7.4.3"/>
    </reaction>
</comment>
<evidence type="ECO:0000256" key="2">
    <source>
        <dbReference type="ARBA" id="ARBA00022727"/>
    </source>
</evidence>
<reference evidence="7 8" key="1">
    <citation type="journal article" date="2016" name="Environ. Microbiol.">
        <title>Genomic resolution of a cold subsurface aquifer community provides metabolic insights for novel microbes adapted to high CO concentrations.</title>
        <authorList>
            <person name="Probst A.J."/>
            <person name="Castelle C.J."/>
            <person name="Singh A."/>
            <person name="Brown C.T."/>
            <person name="Anantharaman K."/>
            <person name="Sharon I."/>
            <person name="Hug L.A."/>
            <person name="Burstein D."/>
            <person name="Emerson J.B."/>
            <person name="Thomas B.C."/>
            <person name="Banfield J.F."/>
        </authorList>
    </citation>
    <scope>NUCLEOTIDE SEQUENCE [LARGE SCALE GENOMIC DNA]</scope>
    <source>
        <strain evidence="7">CG1_02_39_135</strain>
    </source>
</reference>
<dbReference type="Pfam" id="PF00406">
    <property type="entry name" value="ADK"/>
    <property type="match status" value="1"/>
</dbReference>
<evidence type="ECO:0000256" key="4">
    <source>
        <dbReference type="ARBA" id="ARBA00022777"/>
    </source>
</evidence>
<comment type="caution">
    <text evidence="7">The sequence shown here is derived from an EMBL/GenBank/DDBJ whole genome shotgun (WGS) entry which is preliminary data.</text>
</comment>
<evidence type="ECO:0000313" key="8">
    <source>
        <dbReference type="Proteomes" id="UP000182693"/>
    </source>
</evidence>
<dbReference type="Proteomes" id="UP000182693">
    <property type="component" value="Unassembled WGS sequence"/>
</dbReference>
<dbReference type="EC" id="2.7.4.3" evidence="6"/>
<accession>A0A1J4XUQ9</accession>